<protein>
    <recommendedName>
        <fullName evidence="4">Cytochrome P450</fullName>
    </recommendedName>
</protein>
<evidence type="ECO:0008006" key="4">
    <source>
        <dbReference type="Google" id="ProtNLM"/>
    </source>
</evidence>
<reference evidence="2 3" key="1">
    <citation type="submission" date="2017-11" db="EMBL/GenBank/DDBJ databases">
        <title>Genomic Encyclopedia of Archaeal and Bacterial Type Strains, Phase II (KMG-II): From Individual Species to Whole Genera.</title>
        <authorList>
            <person name="Goeker M."/>
        </authorList>
    </citation>
    <scope>NUCLEOTIDE SEQUENCE [LARGE SCALE GENOMIC DNA]</scope>
    <source>
        <strain evidence="2 3">DSM 11115</strain>
    </source>
</reference>
<dbReference type="PRINTS" id="PR00359">
    <property type="entry name" value="BP450"/>
</dbReference>
<dbReference type="InterPro" id="IPR001128">
    <property type="entry name" value="Cyt_P450"/>
</dbReference>
<comment type="caution">
    <text evidence="2">The sequence shown here is derived from an EMBL/GenBank/DDBJ whole genome shotgun (WGS) entry which is preliminary data.</text>
</comment>
<dbReference type="SUPFAM" id="SSF48264">
    <property type="entry name" value="Cytochrome P450"/>
    <property type="match status" value="1"/>
</dbReference>
<dbReference type="Proteomes" id="UP000228535">
    <property type="component" value="Unassembled WGS sequence"/>
</dbReference>
<dbReference type="AlphaFoldDB" id="A0A2M9B5D2"/>
<dbReference type="Pfam" id="PF00067">
    <property type="entry name" value="p450"/>
    <property type="match status" value="1"/>
</dbReference>
<dbReference type="PANTHER" id="PTHR46696:SF1">
    <property type="entry name" value="CYTOCHROME P450 YJIB-RELATED"/>
    <property type="match status" value="1"/>
</dbReference>
<dbReference type="GO" id="GO:0004497">
    <property type="term" value="F:monooxygenase activity"/>
    <property type="evidence" value="ECO:0007669"/>
    <property type="project" value="InterPro"/>
</dbReference>
<evidence type="ECO:0000313" key="3">
    <source>
        <dbReference type="Proteomes" id="UP000228535"/>
    </source>
</evidence>
<dbReference type="PANTHER" id="PTHR46696">
    <property type="entry name" value="P450, PUTATIVE (EUROFUNG)-RELATED"/>
    <property type="match status" value="1"/>
</dbReference>
<comment type="similarity">
    <text evidence="1">Belongs to the cytochrome P450 family.</text>
</comment>
<evidence type="ECO:0000313" key="2">
    <source>
        <dbReference type="EMBL" id="PJJ53149.1"/>
    </source>
</evidence>
<dbReference type="GO" id="GO:0020037">
    <property type="term" value="F:heme binding"/>
    <property type="evidence" value="ECO:0007669"/>
    <property type="project" value="InterPro"/>
</dbReference>
<dbReference type="OrthoDB" id="9801155at2"/>
<sequence length="399" mass="43778">MNTKASSFLVGAPMPIPTVDPYPAYHKVRKENPIYRVSPTQWVITGYQDAMSLLQNPLCSHWGQDSETQAILFSGKSAVAKTLFAFAPDSGLPYRKNVMHALAGKNLKFDGKAMQEQADKLLDKLVGKEEIDFIRDYAHPLTFETISRIIGIPDEDIPALSTTVAELDGMYLGLIYNPVATGAGGLFLSFLRTFIEHKKANPGDDLCSALIDACRREEEDESFILSMLILLFYAGHDNMMNFLGNAILALDKHQAEQATLREQPARAYDCVDELLRYDSPVQFFLLFAKAPIQLGPKTIAAGSQILICVGAANRDPSVFTNPDGLDLTRKPAHLSYGTGAYRCIGARLAHLQAGTALSKFIARTTAYTPVQGGTVWRTAPYVQRGPAAVKLHVSWNPAL</sequence>
<evidence type="ECO:0000256" key="1">
    <source>
        <dbReference type="ARBA" id="ARBA00010617"/>
    </source>
</evidence>
<keyword evidence="3" id="KW-1185">Reference proteome</keyword>
<dbReference type="GO" id="GO:0005506">
    <property type="term" value="F:iron ion binding"/>
    <property type="evidence" value="ECO:0007669"/>
    <property type="project" value="InterPro"/>
</dbReference>
<dbReference type="InterPro" id="IPR036396">
    <property type="entry name" value="Cyt_P450_sf"/>
</dbReference>
<dbReference type="Gene3D" id="1.10.630.10">
    <property type="entry name" value="Cytochrome P450"/>
    <property type="match status" value="1"/>
</dbReference>
<proteinExistence type="inferred from homology"/>
<organism evidence="2 3">
    <name type="scientific">Hymenobacter chitinivorans DSM 11115</name>
    <dbReference type="NCBI Taxonomy" id="1121954"/>
    <lineage>
        <taxon>Bacteria</taxon>
        <taxon>Pseudomonadati</taxon>
        <taxon>Bacteroidota</taxon>
        <taxon>Cytophagia</taxon>
        <taxon>Cytophagales</taxon>
        <taxon>Hymenobacteraceae</taxon>
        <taxon>Hymenobacter</taxon>
    </lineage>
</organism>
<accession>A0A2M9B5D2</accession>
<dbReference type="EMBL" id="PGFA01000003">
    <property type="protein sequence ID" value="PJJ53149.1"/>
    <property type="molecule type" value="Genomic_DNA"/>
</dbReference>
<dbReference type="InterPro" id="IPR002397">
    <property type="entry name" value="Cyt_P450_B"/>
</dbReference>
<dbReference type="RefSeq" id="WP_100338045.1">
    <property type="nucleotide sequence ID" value="NZ_PGFA01000003.1"/>
</dbReference>
<gene>
    <name evidence="2" type="ORF">CLV45_3807</name>
</gene>
<name>A0A2M9B5D2_9BACT</name>
<dbReference type="GO" id="GO:0016705">
    <property type="term" value="F:oxidoreductase activity, acting on paired donors, with incorporation or reduction of molecular oxygen"/>
    <property type="evidence" value="ECO:0007669"/>
    <property type="project" value="InterPro"/>
</dbReference>